<reference evidence="2 3" key="1">
    <citation type="submission" date="2015-09" db="EMBL/GenBank/DDBJ databases">
        <title>Identification and resolution of microdiversity through metagenomic sequencing of parallel consortia.</title>
        <authorList>
            <person name="Nelson W.C."/>
            <person name="Romine M.F."/>
            <person name="Lindemann S.R."/>
        </authorList>
    </citation>
    <scope>NUCLEOTIDE SEQUENCE [LARGE SCALE GENOMIC DNA]</scope>
    <source>
        <strain evidence="2">Ana</strain>
    </source>
</reference>
<feature type="transmembrane region" description="Helical" evidence="1">
    <location>
        <begin position="25"/>
        <end position="44"/>
    </location>
</feature>
<feature type="transmembrane region" description="Helical" evidence="1">
    <location>
        <begin position="50"/>
        <end position="69"/>
    </location>
</feature>
<name>A0A0P8DE56_9CYAN</name>
<proteinExistence type="predicted"/>
<protein>
    <recommendedName>
        <fullName evidence="4">Bacterial PH domain</fullName>
    </recommendedName>
</protein>
<evidence type="ECO:0000256" key="1">
    <source>
        <dbReference type="SAM" id="Phobius"/>
    </source>
</evidence>
<sequence length="142" mass="15758">MASSSFTAQLPSEDAPFKGRYRRSLGSVLLILGIGVASLSLKVMLLEGGLIGAAVLGVLLIIVGFLYLTRPYFAIAPNRLTIYNLLGSPVKRYPFTSFSQFQIKNSTTLYIEQEKVNLSRWMMHSADWKRLQTLSTQPLSAQ</sequence>
<evidence type="ECO:0000313" key="2">
    <source>
        <dbReference type="EMBL" id="KPQ34513.1"/>
    </source>
</evidence>
<dbReference type="STRING" id="1666911.HLUCCA11_14535"/>
<evidence type="ECO:0008006" key="4">
    <source>
        <dbReference type="Google" id="ProtNLM"/>
    </source>
</evidence>
<keyword evidence="1" id="KW-0812">Transmembrane</keyword>
<organism evidence="2 3">
    <name type="scientific">Phormidesmis priestleyi Ana</name>
    <dbReference type="NCBI Taxonomy" id="1666911"/>
    <lineage>
        <taxon>Bacteria</taxon>
        <taxon>Bacillati</taxon>
        <taxon>Cyanobacteriota</taxon>
        <taxon>Cyanophyceae</taxon>
        <taxon>Leptolyngbyales</taxon>
        <taxon>Leptolyngbyaceae</taxon>
        <taxon>Phormidesmis</taxon>
    </lineage>
</organism>
<accession>A0A0P8DE56</accession>
<evidence type="ECO:0000313" key="3">
    <source>
        <dbReference type="Proteomes" id="UP000050465"/>
    </source>
</evidence>
<gene>
    <name evidence="2" type="ORF">HLUCCA11_14535</name>
</gene>
<comment type="caution">
    <text evidence="2">The sequence shown here is derived from an EMBL/GenBank/DDBJ whole genome shotgun (WGS) entry which is preliminary data.</text>
</comment>
<dbReference type="AlphaFoldDB" id="A0A0P8DE56"/>
<dbReference type="Proteomes" id="UP000050465">
    <property type="component" value="Unassembled WGS sequence"/>
</dbReference>
<keyword evidence="1" id="KW-1133">Transmembrane helix</keyword>
<keyword evidence="1" id="KW-0472">Membrane</keyword>
<dbReference type="EMBL" id="LJZR01000019">
    <property type="protein sequence ID" value="KPQ34513.1"/>
    <property type="molecule type" value="Genomic_DNA"/>
</dbReference>